<protein>
    <recommendedName>
        <fullName evidence="6">Bifunctional uridylyltransferase/uridylyl-removing enzyme</fullName>
        <shortName evidence="6">UTase/UR</shortName>
    </recommendedName>
    <alternativeName>
        <fullName evidence="6">Bifunctional [protein-PII] modification enzyme</fullName>
    </alternativeName>
    <alternativeName>
        <fullName evidence="6">Bifunctional nitrogen sensor protein</fullName>
    </alternativeName>
    <domain>
        <recommendedName>
            <fullName evidence="6">[Protein-PII] uridylyltransferase</fullName>
            <shortName evidence="6">PII uridylyltransferase</shortName>
            <shortName evidence="6">UTase</shortName>
            <ecNumber evidence="6">2.7.7.59</ecNumber>
        </recommendedName>
    </domain>
    <domain>
        <recommendedName>
            <fullName evidence="6">[Protein-PII]-UMP uridylyl-removing enzyme</fullName>
            <shortName evidence="6">UR</shortName>
            <ecNumber evidence="6">3.1.4.-</ecNumber>
        </recommendedName>
    </domain>
</protein>
<feature type="domain" description="HD" evidence="8">
    <location>
        <begin position="440"/>
        <end position="558"/>
    </location>
</feature>
<proteinExistence type="inferred from homology"/>
<dbReference type="AlphaFoldDB" id="A0A2Z6AUY0"/>
<keyword evidence="2 6" id="KW-0548">Nucleotidyltransferase</keyword>
<name>A0A2Z6AUY0_9BACT</name>
<evidence type="ECO:0000256" key="2">
    <source>
        <dbReference type="ARBA" id="ARBA00022695"/>
    </source>
</evidence>
<dbReference type="Gene3D" id="1.20.120.330">
    <property type="entry name" value="Nucleotidyltransferases domain 2"/>
    <property type="match status" value="1"/>
</dbReference>
<dbReference type="InterPro" id="IPR043519">
    <property type="entry name" value="NT_sf"/>
</dbReference>
<feature type="domain" description="ACT" evidence="7">
    <location>
        <begin position="802"/>
        <end position="873"/>
    </location>
</feature>
<dbReference type="Gene3D" id="1.10.3090.10">
    <property type="entry name" value="cca-adding enzyme, domain 2"/>
    <property type="match status" value="1"/>
</dbReference>
<dbReference type="HAMAP" id="MF_00277">
    <property type="entry name" value="PII_uridylyl_transf"/>
    <property type="match status" value="1"/>
</dbReference>
<dbReference type="PANTHER" id="PTHR47320:SF1">
    <property type="entry name" value="BIFUNCTIONAL URIDYLYLTRANSFERASE_URIDYLYL-REMOVING ENZYME"/>
    <property type="match status" value="1"/>
</dbReference>
<dbReference type="GO" id="GO:0006808">
    <property type="term" value="P:regulation of nitrogen utilization"/>
    <property type="evidence" value="ECO:0007669"/>
    <property type="project" value="UniProtKB-UniRule"/>
</dbReference>
<dbReference type="InterPro" id="IPR006674">
    <property type="entry name" value="HD_domain"/>
</dbReference>
<dbReference type="Pfam" id="PF24931">
    <property type="entry name" value="ACT_ACR9_3rd"/>
    <property type="match status" value="1"/>
</dbReference>
<dbReference type="Pfam" id="PF08335">
    <property type="entry name" value="GlnD_UR_UTase"/>
    <property type="match status" value="1"/>
</dbReference>
<keyword evidence="4 6" id="KW-0460">Magnesium</keyword>
<dbReference type="EC" id="3.1.4.-" evidence="6"/>
<accession>A0A2Z6AUY0</accession>
<comment type="similarity">
    <text evidence="6">Belongs to the GlnD family.</text>
</comment>
<dbReference type="NCBIfam" id="TIGR01693">
    <property type="entry name" value="UTase_glnD"/>
    <property type="match status" value="1"/>
</dbReference>
<evidence type="ECO:0000256" key="6">
    <source>
        <dbReference type="HAMAP-Rule" id="MF_00277"/>
    </source>
</evidence>
<dbReference type="PIRSF" id="PIRSF006288">
    <property type="entry name" value="PII_uridyltransf"/>
    <property type="match status" value="1"/>
</dbReference>
<dbReference type="OrthoDB" id="9758038at2"/>
<dbReference type="RefSeq" id="WP_126375878.1">
    <property type="nucleotide sequence ID" value="NZ_AP017378.1"/>
</dbReference>
<keyword evidence="3 6" id="KW-0378">Hydrolase</keyword>
<dbReference type="InterPro" id="IPR013546">
    <property type="entry name" value="PII_UdlTrfase/GS_AdlTrfase"/>
</dbReference>
<evidence type="ECO:0000256" key="5">
    <source>
        <dbReference type="ARBA" id="ARBA00023268"/>
    </source>
</evidence>
<dbReference type="KEGG" id="dfl:DFE_0302"/>
<comment type="catalytic activity">
    <reaction evidence="6">
        <text>[protein-PII]-uridylyl-L-tyrosine + H2O = [protein-PII]-L-tyrosine + UMP + H(+)</text>
        <dbReference type="Rhea" id="RHEA:48600"/>
        <dbReference type="Rhea" id="RHEA-COMP:12147"/>
        <dbReference type="Rhea" id="RHEA-COMP:12148"/>
        <dbReference type="ChEBI" id="CHEBI:15377"/>
        <dbReference type="ChEBI" id="CHEBI:15378"/>
        <dbReference type="ChEBI" id="CHEBI:46858"/>
        <dbReference type="ChEBI" id="CHEBI:57865"/>
        <dbReference type="ChEBI" id="CHEBI:90602"/>
    </reaction>
</comment>
<dbReference type="SUPFAM" id="SSF81593">
    <property type="entry name" value="Nucleotidyltransferase substrate binding subunit/domain"/>
    <property type="match status" value="1"/>
</dbReference>
<dbReference type="Pfam" id="PF01966">
    <property type="entry name" value="HD"/>
    <property type="match status" value="1"/>
</dbReference>
<dbReference type="InterPro" id="IPR045865">
    <property type="entry name" value="ACT-like_dom_sf"/>
</dbReference>
<sequence length="873" mass="96348">MERKPSKAAKVLAKGRDELAARADTLPGDIFCAELTSLVDVYFQSRLREIWPKIGPPPEECPFAVVAVGGYGRRELCLRSDVDILLVYERRIPPQALDLAQSLFFPLWDMGCDLGHGFRSIKENLSLARKDFQVFASLLDARFVDGNPEVFDALQKAFTEKVAAKKKKAFCKWLVDANKERLNRFGDASTLLEPDLKRGIGGLRDYHQILWLGQMDTGTKGIPELLRCGVLTEAQAHVLEDNARFLLAVRNQLHAESGRRNDRLHMIHQEAIAKAMGFEDANGSLAVEGFMARLHREMAAIKVLHSSMTSRVTHGAKGSGKSRELAPGIVAVGGKLVFALPRGYPDDPMVLMEIFVCAAREGLPLSLEARGFVTGHLHLVGEHLSGSPEAARRFVSILTSGKAAQTLEQMMESGFLGAFVPEFGRVQDVVQFDTYHIHPVGWHTVEALRRLEGPIRQPDKKFADLRDSFDDLSTLLLGAFFHDVGKGLGGGHSEKGEGIARAVLKRWDWPEAAAQEIGFLVREHLVAFETATRRDLGDESVVAGCAGRVGDERHLNMLMLLTWADAGGTGPGAWTKWSASLLWELHGKVVRMLRRGRLATADAVSKSRRTLGALREAAVDTVNEEAVEKFLDLLPTRYTLSMPAEDILRHVDMVRRLKKSVEEAKRTRPGGRGGSGVVVVETRDIPESGAWEVAVAAQDDPRLFATIAGVLALHGINIVSAECFLWRDNTVVDVFVVSDPPEHLPRGVFESRVASSVRNAMNGQLSLSYRLTEKRRSPLARQPISAEPEIVLHNEASDFYTLIEIAAPDRVGLLYDVARAMLNLGLSIQLAKIATYGDQVADVFYVREEGGKVSNAERIREVRHSLMACLERS</sequence>
<dbReference type="CDD" id="cd05401">
    <property type="entry name" value="NT_GlnE_GlnD_like"/>
    <property type="match status" value="1"/>
</dbReference>
<comment type="catalytic activity">
    <reaction evidence="6">
        <text>[protein-PII]-L-tyrosine + UTP = [protein-PII]-uridylyl-L-tyrosine + diphosphate</text>
        <dbReference type="Rhea" id="RHEA:13673"/>
        <dbReference type="Rhea" id="RHEA-COMP:12147"/>
        <dbReference type="Rhea" id="RHEA-COMP:12148"/>
        <dbReference type="ChEBI" id="CHEBI:33019"/>
        <dbReference type="ChEBI" id="CHEBI:46398"/>
        <dbReference type="ChEBI" id="CHEBI:46858"/>
        <dbReference type="ChEBI" id="CHEBI:90602"/>
        <dbReference type="EC" id="2.7.7.59"/>
    </reaction>
</comment>
<dbReference type="SUPFAM" id="SSF109604">
    <property type="entry name" value="HD-domain/PDEase-like"/>
    <property type="match status" value="1"/>
</dbReference>
<keyword evidence="1 6" id="KW-0808">Transferase</keyword>
<organism evidence="9 10">
    <name type="scientific">Desulfovibrio ferrophilus</name>
    <dbReference type="NCBI Taxonomy" id="241368"/>
    <lineage>
        <taxon>Bacteria</taxon>
        <taxon>Pseudomonadati</taxon>
        <taxon>Thermodesulfobacteriota</taxon>
        <taxon>Desulfovibrionia</taxon>
        <taxon>Desulfovibrionales</taxon>
        <taxon>Desulfovibrionaceae</taxon>
        <taxon>Desulfovibrio</taxon>
    </lineage>
</organism>
<dbReference type="InterPro" id="IPR005105">
    <property type="entry name" value="GlnD_Uridyltrans_N"/>
</dbReference>
<dbReference type="InterPro" id="IPR010043">
    <property type="entry name" value="UTase/UR"/>
</dbReference>
<dbReference type="EC" id="2.7.7.59" evidence="6"/>
<keyword evidence="10" id="KW-1185">Reference proteome</keyword>
<keyword evidence="5 6" id="KW-0511">Multifunctional enzyme</keyword>
<comment type="activity regulation">
    <text evidence="6">Uridylyltransferase (UTase) activity is inhibited by glutamine, while glutamine activates uridylyl-removing (UR) activity.</text>
</comment>
<dbReference type="SUPFAM" id="SSF81301">
    <property type="entry name" value="Nucleotidyltransferase"/>
    <property type="match status" value="1"/>
</dbReference>
<dbReference type="Pfam" id="PF03445">
    <property type="entry name" value="DUF294"/>
    <property type="match status" value="1"/>
</dbReference>
<dbReference type="InterPro" id="IPR002912">
    <property type="entry name" value="ACT_dom"/>
</dbReference>
<evidence type="ECO:0000256" key="3">
    <source>
        <dbReference type="ARBA" id="ARBA00022801"/>
    </source>
</evidence>
<dbReference type="CDD" id="cd04899">
    <property type="entry name" value="ACT_ACR-UUR-like_2"/>
    <property type="match status" value="1"/>
</dbReference>
<dbReference type="Gene3D" id="3.30.460.10">
    <property type="entry name" value="Beta Polymerase, domain 2"/>
    <property type="match status" value="1"/>
</dbReference>
<evidence type="ECO:0000313" key="10">
    <source>
        <dbReference type="Proteomes" id="UP000269883"/>
    </source>
</evidence>
<evidence type="ECO:0000256" key="1">
    <source>
        <dbReference type="ARBA" id="ARBA00022679"/>
    </source>
</evidence>
<comment type="caution">
    <text evidence="6">Lacks conserved residue(s) required for the propagation of feature annotation.</text>
</comment>
<dbReference type="PROSITE" id="PS51831">
    <property type="entry name" value="HD"/>
    <property type="match status" value="1"/>
</dbReference>
<dbReference type="Proteomes" id="UP000269883">
    <property type="component" value="Chromosome"/>
</dbReference>
<evidence type="ECO:0000313" key="9">
    <source>
        <dbReference type="EMBL" id="BBD07028.1"/>
    </source>
</evidence>
<dbReference type="PANTHER" id="PTHR47320">
    <property type="entry name" value="BIFUNCTIONAL URIDYLYLTRANSFERASE/URIDYLYL-REMOVING ENZYME"/>
    <property type="match status" value="1"/>
</dbReference>
<dbReference type="PROSITE" id="PS51671">
    <property type="entry name" value="ACT"/>
    <property type="match status" value="2"/>
</dbReference>
<dbReference type="GO" id="GO:0008081">
    <property type="term" value="F:phosphoric diester hydrolase activity"/>
    <property type="evidence" value="ECO:0007669"/>
    <property type="project" value="UniProtKB-UniRule"/>
</dbReference>
<evidence type="ECO:0000256" key="4">
    <source>
        <dbReference type="ARBA" id="ARBA00022842"/>
    </source>
</evidence>
<feature type="domain" description="ACT" evidence="7">
    <location>
        <begin position="692"/>
        <end position="778"/>
    </location>
</feature>
<comment type="domain">
    <text evidence="6">Has four distinct domains: an N-terminal nucleotidyltransferase (NT) domain responsible for UTase activity, a central HD domain that encodes UR activity, and two C-terminal ACT domains that seem to have a role in glutamine sensing.</text>
</comment>
<comment type="cofactor">
    <cofactor evidence="6">
        <name>Mg(2+)</name>
        <dbReference type="ChEBI" id="CHEBI:18420"/>
    </cofactor>
</comment>
<dbReference type="SUPFAM" id="SSF55021">
    <property type="entry name" value="ACT-like"/>
    <property type="match status" value="2"/>
</dbReference>
<dbReference type="EMBL" id="AP017378">
    <property type="protein sequence ID" value="BBD07028.1"/>
    <property type="molecule type" value="Genomic_DNA"/>
</dbReference>
<gene>
    <name evidence="6 9" type="primary">glnD</name>
    <name evidence="9" type="ORF">DFE_0302</name>
</gene>
<feature type="region of interest" description="Uridylyltransferase" evidence="6">
    <location>
        <begin position="1"/>
        <end position="324"/>
    </location>
</feature>
<evidence type="ECO:0000259" key="7">
    <source>
        <dbReference type="PROSITE" id="PS51671"/>
    </source>
</evidence>
<reference evidence="9 10" key="1">
    <citation type="journal article" date="2018" name="Sci. Adv.">
        <title>Multi-heme cytochromes provide a pathway for survival in energy-limited environments.</title>
        <authorList>
            <person name="Deng X."/>
            <person name="Dohmae N."/>
            <person name="Nealson K.H."/>
            <person name="Hashimoto K."/>
            <person name="Okamoto A."/>
        </authorList>
    </citation>
    <scope>NUCLEOTIDE SEQUENCE [LARGE SCALE GENOMIC DNA]</scope>
    <source>
        <strain evidence="9 10">IS5</strain>
    </source>
</reference>
<comment type="function">
    <text evidence="6">Modifies, by uridylylation and deuridylylation, the PII regulatory proteins (GlnB and homologs), in response to the nitrogen status of the cell that GlnD senses through the glutamine level. Under low glutamine levels, catalyzes the conversion of the PII proteins and UTP to PII-UMP and PPi, while under higher glutamine levels, GlnD hydrolyzes PII-UMP to PII and UMP (deuridylylation). Thus, controls uridylylation state and activity of the PII proteins, and plays an important role in the regulation of nitrogen metabolism.</text>
</comment>
<dbReference type="GO" id="GO:0008773">
    <property type="term" value="F:[protein-PII] uridylyltransferase activity"/>
    <property type="evidence" value="ECO:0007669"/>
    <property type="project" value="UniProtKB-UniRule"/>
</dbReference>
<dbReference type="CDD" id="cd04900">
    <property type="entry name" value="ACT_UUR-like_1"/>
    <property type="match status" value="1"/>
</dbReference>
<evidence type="ECO:0000259" key="8">
    <source>
        <dbReference type="PROSITE" id="PS51831"/>
    </source>
</evidence>